<evidence type="ECO:0000313" key="2">
    <source>
        <dbReference type="EMBL" id="KAG7332853.1"/>
    </source>
</evidence>
<keyword evidence="3" id="KW-1185">Reference proteome</keyword>
<proteinExistence type="predicted"/>
<organism evidence="2 3">
    <name type="scientific">Hemibagrus wyckioides</name>
    <dbReference type="NCBI Taxonomy" id="337641"/>
    <lineage>
        <taxon>Eukaryota</taxon>
        <taxon>Metazoa</taxon>
        <taxon>Chordata</taxon>
        <taxon>Craniata</taxon>
        <taxon>Vertebrata</taxon>
        <taxon>Euteleostomi</taxon>
        <taxon>Actinopterygii</taxon>
        <taxon>Neopterygii</taxon>
        <taxon>Teleostei</taxon>
        <taxon>Ostariophysi</taxon>
        <taxon>Siluriformes</taxon>
        <taxon>Bagridae</taxon>
        <taxon>Hemibagrus</taxon>
    </lineage>
</organism>
<dbReference type="AlphaFoldDB" id="A0A9D3SVK4"/>
<gene>
    <name evidence="2" type="ORF">KOW79_002988</name>
</gene>
<protein>
    <submittedName>
        <fullName evidence="2">Uncharacterized protein</fullName>
    </submittedName>
</protein>
<comment type="caution">
    <text evidence="2">The sequence shown here is derived from an EMBL/GenBank/DDBJ whole genome shotgun (WGS) entry which is preliminary data.</text>
</comment>
<dbReference type="EMBL" id="JAHKSW010000004">
    <property type="protein sequence ID" value="KAG7332853.1"/>
    <property type="molecule type" value="Genomic_DNA"/>
</dbReference>
<sequence length="185" mass="21673">MTEVRWRPALLYPPNPSSMAHHLLHYHDLHQKRNKALRDSITDLEHDYYVFKEKTTNHLDQLQNLTSHTIMDQLQQLFPAVGCLEETNHELKQELRSVKEELFRRDQYSMELQQELKRTREELKKREQHGVLNGEGIYPRLLAESSTIPNLRRRRTVMAAPIITNSTPSSSRRCDGHVSALVNPS</sequence>
<accession>A0A9D3SVK4</accession>
<dbReference type="OrthoDB" id="8988084at2759"/>
<feature type="coiled-coil region" evidence="1">
    <location>
        <begin position="81"/>
        <end position="129"/>
    </location>
</feature>
<reference evidence="2 3" key="1">
    <citation type="submission" date="2021-06" db="EMBL/GenBank/DDBJ databases">
        <title>Chromosome-level genome assembly of the red-tail catfish (Hemibagrus wyckioides).</title>
        <authorList>
            <person name="Shao F."/>
        </authorList>
    </citation>
    <scope>NUCLEOTIDE SEQUENCE [LARGE SCALE GENOMIC DNA]</scope>
    <source>
        <strain evidence="2">EC202008001</strain>
        <tissue evidence="2">Blood</tissue>
    </source>
</reference>
<dbReference type="Proteomes" id="UP000824219">
    <property type="component" value="Linkage Group LG04"/>
</dbReference>
<name>A0A9D3SVK4_9TELE</name>
<evidence type="ECO:0000313" key="3">
    <source>
        <dbReference type="Proteomes" id="UP000824219"/>
    </source>
</evidence>
<evidence type="ECO:0000256" key="1">
    <source>
        <dbReference type="SAM" id="Coils"/>
    </source>
</evidence>
<keyword evidence="1" id="KW-0175">Coiled coil</keyword>